<reference evidence="16" key="2">
    <citation type="submission" date="2025-09" db="UniProtKB">
        <authorList>
            <consortium name="Ensembl"/>
        </authorList>
    </citation>
    <scope>IDENTIFICATION</scope>
</reference>
<keyword evidence="9" id="KW-0007">Acetylation</keyword>
<proteinExistence type="inferred from homology"/>
<dbReference type="Ensembl" id="ENSJHYT00000029342.1">
    <property type="protein sequence ID" value="ENSJHYP00000024345.1"/>
    <property type="gene ID" value="ENSJHYG00000018289.1"/>
</dbReference>
<evidence type="ECO:0000256" key="9">
    <source>
        <dbReference type="ARBA" id="ARBA00022990"/>
    </source>
</evidence>
<comment type="similarity">
    <text evidence="3">Belongs to the phosducin family.</text>
</comment>
<reference evidence="16" key="1">
    <citation type="submission" date="2025-08" db="UniProtKB">
        <authorList>
            <consortium name="Ensembl"/>
        </authorList>
    </citation>
    <scope>IDENTIFICATION</scope>
</reference>
<dbReference type="PANTHER" id="PTHR45809:SF4">
    <property type="entry name" value="PHOSDUCIN-LIKE PROTEIN 3"/>
    <property type="match status" value="1"/>
</dbReference>
<name>A0A8C5JSC0_JUNHY</name>
<evidence type="ECO:0000256" key="10">
    <source>
        <dbReference type="ARBA" id="ARBA00023186"/>
    </source>
</evidence>
<dbReference type="CDD" id="cd02988">
    <property type="entry name" value="Phd_like_VIAF"/>
    <property type="match status" value="1"/>
</dbReference>
<evidence type="ECO:0000256" key="2">
    <source>
        <dbReference type="ARBA" id="ARBA00004556"/>
    </source>
</evidence>
<keyword evidence="17" id="KW-1185">Reference proteome</keyword>
<evidence type="ECO:0000256" key="3">
    <source>
        <dbReference type="ARBA" id="ARBA00009686"/>
    </source>
</evidence>
<dbReference type="GO" id="GO:0001525">
    <property type="term" value="P:angiogenesis"/>
    <property type="evidence" value="ECO:0007669"/>
    <property type="project" value="UniProtKB-KW"/>
</dbReference>
<evidence type="ECO:0000256" key="1">
    <source>
        <dbReference type="ARBA" id="ARBA00004240"/>
    </source>
</evidence>
<dbReference type="GO" id="GO:0005783">
    <property type="term" value="C:endoplasmic reticulum"/>
    <property type="evidence" value="ECO:0007669"/>
    <property type="project" value="UniProtKB-SubCell"/>
</dbReference>
<comment type="subcellular location">
    <subcellularLocation>
        <location evidence="2">Cytoplasm</location>
        <location evidence="2">Perinuclear region</location>
    </subcellularLocation>
    <subcellularLocation>
        <location evidence="1">Endoplasmic reticulum</location>
    </subcellularLocation>
</comment>
<feature type="domain" description="Phosducin" evidence="15">
    <location>
        <begin position="167"/>
        <end position="313"/>
    </location>
</feature>
<dbReference type="GO" id="GO:0048471">
    <property type="term" value="C:perinuclear region of cytoplasm"/>
    <property type="evidence" value="ECO:0007669"/>
    <property type="project" value="UniProtKB-SubCell"/>
</dbReference>
<dbReference type="GO" id="GO:0043184">
    <property type="term" value="F:vascular endothelial growth factor receptor 2 binding"/>
    <property type="evidence" value="ECO:0007669"/>
    <property type="project" value="TreeGrafter"/>
</dbReference>
<keyword evidence="7" id="KW-0053">Apoptosis</keyword>
<evidence type="ECO:0000256" key="6">
    <source>
        <dbReference type="ARBA" id="ARBA00022657"/>
    </source>
</evidence>
<dbReference type="SUPFAM" id="SSF52833">
    <property type="entry name" value="Thioredoxin-like"/>
    <property type="match status" value="1"/>
</dbReference>
<comment type="function">
    <text evidence="12">Acts as a chaperone for the angiogenic VEGF receptor KDR/VEGFR2, increasing its abundance by inhibiting its ubiquitination and degradation. Inhibits the folding activity of the chaperonin-containing T-complex (CCT) which leads to inhibition of cytoskeletal actin folding. Acts as a chaperone during heat shock alongside HSP90 and HSP40/70 chaperone complexes. Modulates the activation of caspases during apoptosis.</text>
</comment>
<dbReference type="InterPro" id="IPR051498">
    <property type="entry name" value="Phosducin-like_chap/apop_reg"/>
</dbReference>
<keyword evidence="4" id="KW-0963">Cytoplasm</keyword>
<keyword evidence="5" id="KW-0597">Phosphoprotein</keyword>
<evidence type="ECO:0000259" key="15">
    <source>
        <dbReference type="Pfam" id="PF02114"/>
    </source>
</evidence>
<keyword evidence="10" id="KW-0143">Chaperone</keyword>
<evidence type="ECO:0000256" key="5">
    <source>
        <dbReference type="ARBA" id="ARBA00022553"/>
    </source>
</evidence>
<accession>A0A8C5JSC0</accession>
<dbReference type="FunFam" id="3.40.30.10:FF:000081">
    <property type="entry name" value="phosducin-like protein 3"/>
    <property type="match status" value="1"/>
</dbReference>
<evidence type="ECO:0000313" key="16">
    <source>
        <dbReference type="Ensembl" id="ENSJHYP00000024345.1"/>
    </source>
</evidence>
<comment type="subunit">
    <text evidence="13">Interacts (via thioredoxin fold region) with KDR/VEGFR2 (via juxtamembrane domain). Forms ternary complexes with the chaperonin CCT complex and actin substrate, leading to inhibition of actin folding. Interacts with XIAP (via BIR 3 and RING domain). Interacts with HSP90AA1 and HSP90AB1.</text>
</comment>
<dbReference type="InterPro" id="IPR036249">
    <property type="entry name" value="Thioredoxin-like_sf"/>
</dbReference>
<evidence type="ECO:0000256" key="8">
    <source>
        <dbReference type="ARBA" id="ARBA00022824"/>
    </source>
</evidence>
<feature type="region of interest" description="Disordered" evidence="14">
    <location>
        <begin position="56"/>
        <end position="105"/>
    </location>
</feature>
<evidence type="ECO:0000256" key="4">
    <source>
        <dbReference type="ARBA" id="ARBA00022490"/>
    </source>
</evidence>
<evidence type="ECO:0000313" key="17">
    <source>
        <dbReference type="Proteomes" id="UP000694408"/>
    </source>
</evidence>
<dbReference type="GO" id="GO:0044183">
    <property type="term" value="F:protein folding chaperone"/>
    <property type="evidence" value="ECO:0007669"/>
    <property type="project" value="TreeGrafter"/>
</dbReference>
<keyword evidence="6" id="KW-0037">Angiogenesis</keyword>
<dbReference type="GO" id="GO:0006915">
    <property type="term" value="P:apoptotic process"/>
    <property type="evidence" value="ECO:0007669"/>
    <property type="project" value="UniProtKB-KW"/>
</dbReference>
<protein>
    <recommendedName>
        <fullName evidence="11">Phosducin-like protein 3</fullName>
    </recommendedName>
</protein>
<dbReference type="Gene3D" id="3.40.30.10">
    <property type="entry name" value="Glutaredoxin"/>
    <property type="match status" value="1"/>
</dbReference>
<dbReference type="PANTHER" id="PTHR45809">
    <property type="entry name" value="VIRAL IAP-ASSOCIATED FACTOR HOMOLOG"/>
    <property type="match status" value="1"/>
</dbReference>
<dbReference type="AlphaFoldDB" id="A0A8C5JSC0"/>
<evidence type="ECO:0000256" key="13">
    <source>
        <dbReference type="ARBA" id="ARBA00046564"/>
    </source>
</evidence>
<evidence type="ECO:0000256" key="7">
    <source>
        <dbReference type="ARBA" id="ARBA00022703"/>
    </source>
</evidence>
<dbReference type="Pfam" id="PF02114">
    <property type="entry name" value="Phosducin"/>
    <property type="match status" value="1"/>
</dbReference>
<dbReference type="GO" id="GO:0010628">
    <property type="term" value="P:positive regulation of gene expression"/>
    <property type="evidence" value="ECO:0007669"/>
    <property type="project" value="TreeGrafter"/>
</dbReference>
<feature type="compositionally biased region" description="Basic residues" evidence="14">
    <location>
        <begin position="74"/>
        <end position="86"/>
    </location>
</feature>
<evidence type="ECO:0000256" key="14">
    <source>
        <dbReference type="SAM" id="MobiDB-lite"/>
    </source>
</evidence>
<organism evidence="16 17">
    <name type="scientific">Junco hyemalis</name>
    <name type="common">Dark-eyed junco</name>
    <dbReference type="NCBI Taxonomy" id="40217"/>
    <lineage>
        <taxon>Eukaryota</taxon>
        <taxon>Metazoa</taxon>
        <taxon>Chordata</taxon>
        <taxon>Craniata</taxon>
        <taxon>Vertebrata</taxon>
        <taxon>Euteleostomi</taxon>
        <taxon>Archelosauria</taxon>
        <taxon>Archosauria</taxon>
        <taxon>Dinosauria</taxon>
        <taxon>Saurischia</taxon>
        <taxon>Theropoda</taxon>
        <taxon>Coelurosauria</taxon>
        <taxon>Aves</taxon>
        <taxon>Neognathae</taxon>
        <taxon>Neoaves</taxon>
        <taxon>Telluraves</taxon>
        <taxon>Australaves</taxon>
        <taxon>Passeriformes</taxon>
        <taxon>Passerellidae</taxon>
        <taxon>Junco</taxon>
    </lineage>
</organism>
<dbReference type="Proteomes" id="UP000694408">
    <property type="component" value="Unplaced"/>
</dbReference>
<evidence type="ECO:0000256" key="12">
    <source>
        <dbReference type="ARBA" id="ARBA00045694"/>
    </source>
</evidence>
<sequence length="373" mass="41367">MVIPCQVGRGLEQPVLRAGVPAHGRRIFDLQGAFQSLCAPPSRPVAARALPRPGPSLLGAAGSGGCGGAGPARRERRLLRPRRARRDRPCPAPLPGPGPAPPAPCSDGTYFTTVVSESAFQALHQCDSKCGVEGKDPNKDTEWNDILRKKGILPPKENVEEQERAKEEEQFAILQKSLVKTYEDMTLEELEENEDEFNEEDERAIEMYRQQRLAEMKAAQMKNKFGEVLEISGKDYVQEVTKAGKGIWVVLHLYKQGIPLCALINQHMSGLAKKFRDVKFIKAISTTCIPNYPDKNLPTIFVYLEGDIKAQFIGPLVFGGMNLTRDELEWKISESGAIKTDLEENPRKQIQDQLMSSIRACVPARGESDSEDD</sequence>
<keyword evidence="8" id="KW-0256">Endoplasmic reticulum</keyword>
<dbReference type="InterPro" id="IPR024253">
    <property type="entry name" value="Phosducin_thioredoxin-like_dom"/>
</dbReference>
<evidence type="ECO:0000256" key="11">
    <source>
        <dbReference type="ARBA" id="ARBA00040739"/>
    </source>
</evidence>
<feature type="compositionally biased region" description="Pro residues" evidence="14">
    <location>
        <begin position="90"/>
        <end position="104"/>
    </location>
</feature>
<feature type="compositionally biased region" description="Gly residues" evidence="14">
    <location>
        <begin position="61"/>
        <end position="70"/>
    </location>
</feature>